<reference evidence="1 2" key="1">
    <citation type="submission" date="2011-02" db="EMBL/GenBank/DDBJ databases">
        <authorList>
            <person name="Weinstock G."/>
            <person name="Sodergren E."/>
            <person name="Clifton S."/>
            <person name="Fulton L."/>
            <person name="Fulton B."/>
            <person name="Courtney L."/>
            <person name="Fronick C."/>
            <person name="Harrison M."/>
            <person name="Strong C."/>
            <person name="Farmer C."/>
            <person name="Delahaunty K."/>
            <person name="Markovic C."/>
            <person name="Hall O."/>
            <person name="Minx P."/>
            <person name="Tomlinson C."/>
            <person name="Mitreva M."/>
            <person name="Hou S."/>
            <person name="Chen J."/>
            <person name="Wollam A."/>
            <person name="Pepin K.H."/>
            <person name="Johnson M."/>
            <person name="Bhonagiri V."/>
            <person name="Zhang X."/>
            <person name="Suruliraj S."/>
            <person name="Warren W."/>
            <person name="Chinwalla A."/>
            <person name="Mardis E.R."/>
            <person name="Wilson R.K."/>
        </authorList>
    </citation>
    <scope>NUCLEOTIDE SEQUENCE [LARGE SCALE GENOMIC DNA]</scope>
    <source>
        <strain evidence="1 2">YIT 11841</strain>
    </source>
</reference>
<gene>
    <name evidence="1" type="ORF">HMPREF9442_03269</name>
</gene>
<sequence length="39" mass="4547">MPRAHIRPTINERHGNKGMGKEITPIPFLFRQFGLYLPI</sequence>
<dbReference type="HOGENOM" id="CLU_3314156_0_0_10"/>
<organism evidence="1 2">
    <name type="scientific">Paraprevotella xylaniphila YIT 11841</name>
    <dbReference type="NCBI Taxonomy" id="762982"/>
    <lineage>
        <taxon>Bacteria</taxon>
        <taxon>Pseudomonadati</taxon>
        <taxon>Bacteroidota</taxon>
        <taxon>Bacteroidia</taxon>
        <taxon>Bacteroidales</taxon>
        <taxon>Prevotellaceae</taxon>
        <taxon>Paraprevotella</taxon>
    </lineage>
</organism>
<evidence type="ECO:0000313" key="1">
    <source>
        <dbReference type="EMBL" id="EGG50244.1"/>
    </source>
</evidence>
<accession>F3QYH5</accession>
<evidence type="ECO:0000313" key="2">
    <source>
        <dbReference type="Proteomes" id="UP000005546"/>
    </source>
</evidence>
<protein>
    <submittedName>
        <fullName evidence="1">Uncharacterized protein</fullName>
    </submittedName>
</protein>
<dbReference type="AlphaFoldDB" id="F3QYH5"/>
<proteinExistence type="predicted"/>
<dbReference type="Proteomes" id="UP000005546">
    <property type="component" value="Unassembled WGS sequence"/>
</dbReference>
<name>F3QYH5_9BACT</name>
<comment type="caution">
    <text evidence="1">The sequence shown here is derived from an EMBL/GenBank/DDBJ whole genome shotgun (WGS) entry which is preliminary data.</text>
</comment>
<keyword evidence="2" id="KW-1185">Reference proteome</keyword>
<dbReference type="EMBL" id="AFBR01000094">
    <property type="protein sequence ID" value="EGG50244.1"/>
    <property type="molecule type" value="Genomic_DNA"/>
</dbReference>